<evidence type="ECO:0000256" key="1">
    <source>
        <dbReference type="ARBA" id="ARBA00007957"/>
    </source>
</evidence>
<evidence type="ECO:0000256" key="5">
    <source>
        <dbReference type="ARBA" id="ARBA00023125"/>
    </source>
</evidence>
<evidence type="ECO:0000256" key="4">
    <source>
        <dbReference type="ARBA" id="ARBA00023015"/>
    </source>
</evidence>
<name>A0A1U9NQG1_9BACT</name>
<dbReference type="GO" id="GO:0003700">
    <property type="term" value="F:DNA-binding transcription factor activity"/>
    <property type="evidence" value="ECO:0007669"/>
    <property type="project" value="InterPro"/>
</dbReference>
<dbReference type="InterPro" id="IPR043135">
    <property type="entry name" value="Fur_C"/>
</dbReference>
<dbReference type="PANTHER" id="PTHR33202:SF8">
    <property type="entry name" value="PEROXIDE-RESPONSIVE REPRESSOR PERR"/>
    <property type="match status" value="1"/>
</dbReference>
<keyword evidence="3 7" id="KW-0862">Zinc</keyword>
<reference evidence="9" key="1">
    <citation type="submission" date="2017-02" db="EMBL/GenBank/DDBJ databases">
        <title>Comparative genomics and description of representatives of a novel lineage of planctomycetes thriving in anoxic sediments.</title>
        <authorList>
            <person name="Spring S."/>
            <person name="Bunk B."/>
            <person name="Sproer C."/>
        </authorList>
    </citation>
    <scope>NUCLEOTIDE SEQUENCE [LARGE SCALE GENOMIC DNA]</scope>
    <source>
        <strain evidence="9">ST-NAGAB-D1</strain>
    </source>
</reference>
<evidence type="ECO:0000256" key="2">
    <source>
        <dbReference type="ARBA" id="ARBA00022491"/>
    </source>
</evidence>
<accession>A0A1U9NQG1</accession>
<dbReference type="GO" id="GO:0000976">
    <property type="term" value="F:transcription cis-regulatory region binding"/>
    <property type="evidence" value="ECO:0007669"/>
    <property type="project" value="TreeGrafter"/>
</dbReference>
<evidence type="ECO:0000313" key="9">
    <source>
        <dbReference type="Proteomes" id="UP000189674"/>
    </source>
</evidence>
<dbReference type="GO" id="GO:1900376">
    <property type="term" value="P:regulation of secondary metabolite biosynthetic process"/>
    <property type="evidence" value="ECO:0007669"/>
    <property type="project" value="TreeGrafter"/>
</dbReference>
<keyword evidence="7" id="KW-0479">Metal-binding</keyword>
<evidence type="ECO:0000256" key="7">
    <source>
        <dbReference type="PIRSR" id="PIRSR602481-1"/>
    </source>
</evidence>
<dbReference type="InterPro" id="IPR036388">
    <property type="entry name" value="WH-like_DNA-bd_sf"/>
</dbReference>
<dbReference type="InterPro" id="IPR036390">
    <property type="entry name" value="WH_DNA-bd_sf"/>
</dbReference>
<feature type="binding site" evidence="7">
    <location>
        <position position="116"/>
    </location>
    <ligand>
        <name>Zn(2+)</name>
        <dbReference type="ChEBI" id="CHEBI:29105"/>
    </ligand>
</feature>
<dbReference type="EMBL" id="CP019791">
    <property type="protein sequence ID" value="AQT70149.1"/>
    <property type="molecule type" value="Genomic_DNA"/>
</dbReference>
<dbReference type="GO" id="GO:0045892">
    <property type="term" value="P:negative regulation of DNA-templated transcription"/>
    <property type="evidence" value="ECO:0007669"/>
    <property type="project" value="TreeGrafter"/>
</dbReference>
<dbReference type="Proteomes" id="UP000189674">
    <property type="component" value="Chromosome"/>
</dbReference>
<dbReference type="CDD" id="cd07153">
    <property type="entry name" value="Fur_like"/>
    <property type="match status" value="1"/>
</dbReference>
<feature type="binding site" evidence="7">
    <location>
        <position position="159"/>
    </location>
    <ligand>
        <name>Zn(2+)</name>
        <dbReference type="ChEBI" id="CHEBI:29105"/>
    </ligand>
</feature>
<evidence type="ECO:0000313" key="8">
    <source>
        <dbReference type="EMBL" id="AQT70149.1"/>
    </source>
</evidence>
<evidence type="ECO:0000256" key="3">
    <source>
        <dbReference type="ARBA" id="ARBA00022833"/>
    </source>
</evidence>
<sequence length="169" mass="19016">MPISPLNYSRHSNNYLVDTMTNASSQNDFTHKCNAKGIKVTPQRALIYKILSESKLHPSAEQVYKDLTEFFPNASLDTVYRTLKTFADAGIVECVESFGPPARYDANTASHHHIHCINCGKILDIDKSELGEFDVPQSFIKKYCIQRKRLLLEGICLPCQKDAPAENLP</sequence>
<feature type="binding site" evidence="7">
    <location>
        <position position="119"/>
    </location>
    <ligand>
        <name>Zn(2+)</name>
        <dbReference type="ChEBI" id="CHEBI:29105"/>
    </ligand>
</feature>
<keyword evidence="6" id="KW-0804">Transcription</keyword>
<dbReference type="Gene3D" id="3.30.1490.190">
    <property type="match status" value="1"/>
</dbReference>
<keyword evidence="4" id="KW-0805">Transcription regulation</keyword>
<feature type="binding site" evidence="7">
    <location>
        <position position="156"/>
    </location>
    <ligand>
        <name>Zn(2+)</name>
        <dbReference type="ChEBI" id="CHEBI:29105"/>
    </ligand>
</feature>
<dbReference type="InterPro" id="IPR002481">
    <property type="entry name" value="FUR"/>
</dbReference>
<keyword evidence="9" id="KW-1185">Reference proteome</keyword>
<dbReference type="GO" id="GO:0008270">
    <property type="term" value="F:zinc ion binding"/>
    <property type="evidence" value="ECO:0007669"/>
    <property type="project" value="TreeGrafter"/>
</dbReference>
<keyword evidence="2" id="KW-0678">Repressor</keyword>
<dbReference type="SUPFAM" id="SSF46785">
    <property type="entry name" value="Winged helix' DNA-binding domain"/>
    <property type="match status" value="1"/>
</dbReference>
<keyword evidence="5" id="KW-0238">DNA-binding</keyword>
<proteinExistence type="inferred from homology"/>
<dbReference type="PANTHER" id="PTHR33202">
    <property type="entry name" value="ZINC UPTAKE REGULATION PROTEIN"/>
    <property type="match status" value="1"/>
</dbReference>
<dbReference type="Pfam" id="PF01475">
    <property type="entry name" value="FUR"/>
    <property type="match status" value="1"/>
</dbReference>
<comment type="similarity">
    <text evidence="1">Belongs to the Fur family.</text>
</comment>
<comment type="cofactor">
    <cofactor evidence="7">
        <name>Zn(2+)</name>
        <dbReference type="ChEBI" id="CHEBI:29105"/>
    </cofactor>
    <text evidence="7">Binds 1 zinc ion per subunit.</text>
</comment>
<dbReference type="STRING" id="1936003.STSP2_03353"/>
<evidence type="ECO:0000256" key="6">
    <source>
        <dbReference type="ARBA" id="ARBA00023163"/>
    </source>
</evidence>
<gene>
    <name evidence="8" type="primary">perR_3</name>
    <name evidence="8" type="ORF">STSP2_03353</name>
</gene>
<dbReference type="Gene3D" id="1.10.10.10">
    <property type="entry name" value="Winged helix-like DNA-binding domain superfamily/Winged helix DNA-binding domain"/>
    <property type="match status" value="1"/>
</dbReference>
<dbReference type="KEGG" id="alus:STSP2_03353"/>
<dbReference type="AlphaFoldDB" id="A0A1U9NQG1"/>
<organism evidence="8 9">
    <name type="scientific">Anaerohalosphaera lusitana</name>
    <dbReference type="NCBI Taxonomy" id="1936003"/>
    <lineage>
        <taxon>Bacteria</taxon>
        <taxon>Pseudomonadati</taxon>
        <taxon>Planctomycetota</taxon>
        <taxon>Phycisphaerae</taxon>
        <taxon>Sedimentisphaerales</taxon>
        <taxon>Anaerohalosphaeraceae</taxon>
        <taxon>Anaerohalosphaera</taxon>
    </lineage>
</organism>
<protein>
    <submittedName>
        <fullName evidence="8">Peroxide-responsive repressor PerR</fullName>
    </submittedName>
</protein>